<keyword evidence="3" id="KW-0808">Transferase</keyword>
<feature type="domain" description="Polymerase nucleotidyl transferase" evidence="10">
    <location>
        <begin position="24"/>
        <end position="98"/>
    </location>
</feature>
<evidence type="ECO:0000256" key="9">
    <source>
        <dbReference type="ARBA" id="ARBA00038276"/>
    </source>
</evidence>
<keyword evidence="7" id="KW-0067">ATP-binding</keyword>
<evidence type="ECO:0000313" key="12">
    <source>
        <dbReference type="Proteomes" id="UP000199041"/>
    </source>
</evidence>
<keyword evidence="2" id="KW-1277">Toxin-antitoxin system</keyword>
<dbReference type="Proteomes" id="UP000199041">
    <property type="component" value="Unassembled WGS sequence"/>
</dbReference>
<dbReference type="CDD" id="cd05403">
    <property type="entry name" value="NT_KNTase_like"/>
    <property type="match status" value="1"/>
</dbReference>
<keyword evidence="12" id="KW-1185">Reference proteome</keyword>
<dbReference type="STRING" id="551991.SAMN05192529_106139"/>
<comment type="similarity">
    <text evidence="9">Belongs to the MntA antitoxin family.</text>
</comment>
<protein>
    <recommendedName>
        <fullName evidence="10">Polymerase nucleotidyl transferase domain-containing protein</fullName>
    </recommendedName>
</protein>
<organism evidence="11 12">
    <name type="scientific">Arachidicoccus rhizosphaerae</name>
    <dbReference type="NCBI Taxonomy" id="551991"/>
    <lineage>
        <taxon>Bacteria</taxon>
        <taxon>Pseudomonadati</taxon>
        <taxon>Bacteroidota</taxon>
        <taxon>Chitinophagia</taxon>
        <taxon>Chitinophagales</taxon>
        <taxon>Chitinophagaceae</taxon>
        <taxon>Arachidicoccus</taxon>
    </lineage>
</organism>
<evidence type="ECO:0000256" key="6">
    <source>
        <dbReference type="ARBA" id="ARBA00022741"/>
    </source>
</evidence>
<name>A0A1H3XUI1_9BACT</name>
<reference evidence="11 12" key="1">
    <citation type="submission" date="2016-10" db="EMBL/GenBank/DDBJ databases">
        <authorList>
            <person name="de Groot N.N."/>
        </authorList>
    </citation>
    <scope>NUCLEOTIDE SEQUENCE [LARGE SCALE GENOMIC DNA]</scope>
    <source>
        <strain evidence="11 12">Vu-144</strain>
    </source>
</reference>
<evidence type="ECO:0000313" key="11">
    <source>
        <dbReference type="EMBL" id="SEA03137.1"/>
    </source>
</evidence>
<dbReference type="GO" id="GO:0046872">
    <property type="term" value="F:metal ion binding"/>
    <property type="evidence" value="ECO:0007669"/>
    <property type="project" value="UniProtKB-KW"/>
</dbReference>
<evidence type="ECO:0000256" key="7">
    <source>
        <dbReference type="ARBA" id="ARBA00022840"/>
    </source>
</evidence>
<dbReference type="RefSeq" id="WP_091395757.1">
    <property type="nucleotide sequence ID" value="NZ_FNQY01000006.1"/>
</dbReference>
<evidence type="ECO:0000256" key="5">
    <source>
        <dbReference type="ARBA" id="ARBA00022723"/>
    </source>
</evidence>
<dbReference type="GO" id="GO:0016779">
    <property type="term" value="F:nucleotidyltransferase activity"/>
    <property type="evidence" value="ECO:0007669"/>
    <property type="project" value="UniProtKB-KW"/>
</dbReference>
<dbReference type="EMBL" id="FNQY01000006">
    <property type="protein sequence ID" value="SEA03137.1"/>
    <property type="molecule type" value="Genomic_DNA"/>
</dbReference>
<proteinExistence type="inferred from homology"/>
<comment type="cofactor">
    <cofactor evidence="1">
        <name>Mg(2+)</name>
        <dbReference type="ChEBI" id="CHEBI:18420"/>
    </cofactor>
</comment>
<keyword evidence="4" id="KW-0548">Nucleotidyltransferase</keyword>
<evidence type="ECO:0000256" key="4">
    <source>
        <dbReference type="ARBA" id="ARBA00022695"/>
    </source>
</evidence>
<sequence>MSNIRNKQDIIALLKANAIKIKGYGVERLRLFGSFSRDTANNQSDIDLLIDFNPAEKTFDNFMDLSFFLEDLFKRKVEIVTPQSLNKFIGPHIIKSAENVTL</sequence>
<dbReference type="OrthoDB" id="9809668at2"/>
<dbReference type="PANTHER" id="PTHR33571:SF12">
    <property type="entry name" value="BSL3053 PROTEIN"/>
    <property type="match status" value="1"/>
</dbReference>
<evidence type="ECO:0000259" key="10">
    <source>
        <dbReference type="Pfam" id="PF01909"/>
    </source>
</evidence>
<accession>A0A1H3XUI1</accession>
<dbReference type="SUPFAM" id="SSF81301">
    <property type="entry name" value="Nucleotidyltransferase"/>
    <property type="match status" value="1"/>
</dbReference>
<dbReference type="Gene3D" id="3.30.460.10">
    <property type="entry name" value="Beta Polymerase, domain 2"/>
    <property type="match status" value="1"/>
</dbReference>
<gene>
    <name evidence="11" type="ORF">SAMN05192529_106139</name>
</gene>
<evidence type="ECO:0000256" key="8">
    <source>
        <dbReference type="ARBA" id="ARBA00022842"/>
    </source>
</evidence>
<dbReference type="Pfam" id="PF01909">
    <property type="entry name" value="NTP_transf_2"/>
    <property type="match status" value="1"/>
</dbReference>
<dbReference type="InterPro" id="IPR002934">
    <property type="entry name" value="Polymerase_NTP_transf_dom"/>
</dbReference>
<dbReference type="InterPro" id="IPR052038">
    <property type="entry name" value="Type-VII_TA_antitoxin"/>
</dbReference>
<evidence type="ECO:0000256" key="2">
    <source>
        <dbReference type="ARBA" id="ARBA00022649"/>
    </source>
</evidence>
<keyword evidence="8" id="KW-0460">Magnesium</keyword>
<dbReference type="GO" id="GO:0005524">
    <property type="term" value="F:ATP binding"/>
    <property type="evidence" value="ECO:0007669"/>
    <property type="project" value="UniProtKB-KW"/>
</dbReference>
<keyword evidence="6" id="KW-0547">Nucleotide-binding</keyword>
<dbReference type="PANTHER" id="PTHR33571">
    <property type="entry name" value="SSL8005 PROTEIN"/>
    <property type="match status" value="1"/>
</dbReference>
<evidence type="ECO:0000256" key="1">
    <source>
        <dbReference type="ARBA" id="ARBA00001946"/>
    </source>
</evidence>
<keyword evidence="5" id="KW-0479">Metal-binding</keyword>
<dbReference type="InterPro" id="IPR043519">
    <property type="entry name" value="NT_sf"/>
</dbReference>
<dbReference type="AlphaFoldDB" id="A0A1H3XUI1"/>
<evidence type="ECO:0000256" key="3">
    <source>
        <dbReference type="ARBA" id="ARBA00022679"/>
    </source>
</evidence>